<keyword evidence="3" id="KW-0201">Cytochrome c-type biogenesis</keyword>
<dbReference type="PROSITE" id="PS50005">
    <property type="entry name" value="TPR"/>
    <property type="match status" value="2"/>
</dbReference>
<organism evidence="9 10">
    <name type="scientific">Devosia rhizoryzae</name>
    <dbReference type="NCBI Taxonomy" id="2774137"/>
    <lineage>
        <taxon>Bacteria</taxon>
        <taxon>Pseudomonadati</taxon>
        <taxon>Pseudomonadota</taxon>
        <taxon>Alphaproteobacteria</taxon>
        <taxon>Hyphomicrobiales</taxon>
        <taxon>Devosiaceae</taxon>
        <taxon>Devosia</taxon>
    </lineage>
</organism>
<comment type="subcellular location">
    <subcellularLocation>
        <location evidence="1">Cell envelope</location>
    </subcellularLocation>
</comment>
<dbReference type="InterPro" id="IPR017560">
    <property type="entry name" value="Cyt_c_biogenesis_CcmI"/>
</dbReference>
<keyword evidence="2" id="KW-0677">Repeat</keyword>
<keyword evidence="6" id="KW-1133">Transmembrane helix</keyword>
<name>A0ABX7C2D8_9HYPH</name>
<gene>
    <name evidence="9" type="primary">ccmI</name>
    <name evidence="9" type="ORF">JI748_08945</name>
</gene>
<dbReference type="InterPro" id="IPR019734">
    <property type="entry name" value="TPR_rpt"/>
</dbReference>
<feature type="domain" description="Cytochrome c-type biogenesis protein H TPR" evidence="8">
    <location>
        <begin position="129"/>
        <end position="250"/>
    </location>
</feature>
<evidence type="ECO:0000256" key="6">
    <source>
        <dbReference type="SAM" id="Phobius"/>
    </source>
</evidence>
<protein>
    <submittedName>
        <fullName evidence="9">C-type cytochrome biogenesis protein CcmI</fullName>
    </submittedName>
</protein>
<dbReference type="InterPro" id="IPR056413">
    <property type="entry name" value="TPR_CcmH_CycH"/>
</dbReference>
<dbReference type="InterPro" id="IPR051263">
    <property type="entry name" value="C-type_cytochrome_biogenesis"/>
</dbReference>
<dbReference type="SMART" id="SM00028">
    <property type="entry name" value="TPR"/>
    <property type="match status" value="4"/>
</dbReference>
<proteinExistence type="predicted"/>
<dbReference type="PANTHER" id="PTHR47870">
    <property type="entry name" value="CYTOCHROME C-TYPE BIOGENESIS PROTEIN CCMH"/>
    <property type="match status" value="1"/>
</dbReference>
<keyword evidence="4 5" id="KW-0802">TPR repeat</keyword>
<evidence type="ECO:0000259" key="8">
    <source>
        <dbReference type="Pfam" id="PF23914"/>
    </source>
</evidence>
<evidence type="ECO:0000256" key="5">
    <source>
        <dbReference type="PROSITE-ProRule" id="PRU00339"/>
    </source>
</evidence>
<feature type="repeat" description="TPR" evidence="5">
    <location>
        <begin position="151"/>
        <end position="184"/>
    </location>
</feature>
<evidence type="ECO:0000256" key="2">
    <source>
        <dbReference type="ARBA" id="ARBA00022737"/>
    </source>
</evidence>
<accession>A0ABX7C2D8</accession>
<dbReference type="RefSeq" id="WP_201629707.1">
    <property type="nucleotide sequence ID" value="NZ_CP068046.1"/>
</dbReference>
<evidence type="ECO:0000313" key="9">
    <source>
        <dbReference type="EMBL" id="QQR37933.1"/>
    </source>
</evidence>
<dbReference type="Pfam" id="PF23914">
    <property type="entry name" value="TPR_CcmH_CycH"/>
    <property type="match status" value="1"/>
</dbReference>
<reference evidence="9 10" key="1">
    <citation type="submission" date="2021-01" db="EMBL/GenBank/DDBJ databases">
        <title>Genome seq and assembly of Devosia sp. LEGU1.</title>
        <authorList>
            <person name="Chhetri G."/>
        </authorList>
    </citation>
    <scope>NUCLEOTIDE SEQUENCE [LARGE SCALE GENOMIC DNA]</scope>
    <source>
        <strain evidence="9 10">LEGU1</strain>
    </source>
</reference>
<feature type="chain" id="PRO_5045186935" evidence="7">
    <location>
        <begin position="17"/>
        <end position="358"/>
    </location>
</feature>
<keyword evidence="7" id="KW-0732">Signal</keyword>
<feature type="transmembrane region" description="Helical" evidence="6">
    <location>
        <begin position="87"/>
        <end position="109"/>
    </location>
</feature>
<evidence type="ECO:0000256" key="1">
    <source>
        <dbReference type="ARBA" id="ARBA00004196"/>
    </source>
</evidence>
<sequence length="358" mass="37299">MIFWLIAIAVTAVACAALFYAAAGREVNAASPDSGDTNNHFKLLLAGIDADVASGKLGPDQALAARAELAREVLRSKGDVRTDAKSLGQGTILIGLGAIAALSLGLYAAMGHPEMSAQPLAGRAEVAAQNLDLDAAITQIEARLAADPDDVRGWTVIAPAYVELGRFDDAAEAYRRVIALSEPTAELQTDLAEALMLAAGDAGSEEALQLLQDAVESDPAHVRSRLYLAAELMRLQRYDEAAGLWSAAIDLSTGDEGWLPAARQGLAVAQNGGVETTADDQQQMISGMVAGLAERLAVDGGTIEEWTQLVRAYIVLNDLDKAQDAYDDAVAAYPAAFDRGDLDTLALGAGLVLNGGGQ</sequence>
<dbReference type="Proteomes" id="UP000595857">
    <property type="component" value="Chromosome"/>
</dbReference>
<dbReference type="SUPFAM" id="SSF48452">
    <property type="entry name" value="TPR-like"/>
    <property type="match status" value="1"/>
</dbReference>
<dbReference type="EMBL" id="CP068046">
    <property type="protein sequence ID" value="QQR37933.1"/>
    <property type="molecule type" value="Genomic_DNA"/>
</dbReference>
<keyword evidence="6" id="KW-0812">Transmembrane</keyword>
<dbReference type="NCBIfam" id="TIGR03142">
    <property type="entry name" value="cytochro_ccmI"/>
    <property type="match status" value="1"/>
</dbReference>
<feature type="signal peptide" evidence="7">
    <location>
        <begin position="1"/>
        <end position="16"/>
    </location>
</feature>
<dbReference type="PANTHER" id="PTHR47870:SF1">
    <property type="entry name" value="CYTOCHROME C-TYPE BIOGENESIS PROTEIN CCMH"/>
    <property type="match status" value="1"/>
</dbReference>
<keyword evidence="6" id="KW-0472">Membrane</keyword>
<feature type="repeat" description="TPR" evidence="5">
    <location>
        <begin position="303"/>
        <end position="336"/>
    </location>
</feature>
<evidence type="ECO:0000256" key="4">
    <source>
        <dbReference type="ARBA" id="ARBA00022803"/>
    </source>
</evidence>
<dbReference type="Gene3D" id="1.25.40.10">
    <property type="entry name" value="Tetratricopeptide repeat domain"/>
    <property type="match status" value="1"/>
</dbReference>
<dbReference type="InterPro" id="IPR011990">
    <property type="entry name" value="TPR-like_helical_dom_sf"/>
</dbReference>
<evidence type="ECO:0000256" key="3">
    <source>
        <dbReference type="ARBA" id="ARBA00022748"/>
    </source>
</evidence>
<evidence type="ECO:0000313" key="10">
    <source>
        <dbReference type="Proteomes" id="UP000595857"/>
    </source>
</evidence>
<keyword evidence="10" id="KW-1185">Reference proteome</keyword>
<evidence type="ECO:0000256" key="7">
    <source>
        <dbReference type="SAM" id="SignalP"/>
    </source>
</evidence>